<feature type="transmembrane region" description="Helical" evidence="1">
    <location>
        <begin position="96"/>
        <end position="114"/>
    </location>
</feature>
<dbReference type="PANTHER" id="PTHR22911:SF135">
    <property type="entry name" value="BLR4310 PROTEIN"/>
    <property type="match status" value="1"/>
</dbReference>
<dbReference type="RefSeq" id="WP_110376555.1">
    <property type="nucleotide sequence ID" value="NZ_JAHBRY010000001.1"/>
</dbReference>
<feature type="transmembrane region" description="Helical" evidence="1">
    <location>
        <begin position="53"/>
        <end position="75"/>
    </location>
</feature>
<evidence type="ECO:0000313" key="4">
    <source>
        <dbReference type="Proteomes" id="UP000248021"/>
    </source>
</evidence>
<proteinExistence type="predicted"/>
<evidence type="ECO:0000256" key="1">
    <source>
        <dbReference type="SAM" id="Phobius"/>
    </source>
</evidence>
<dbReference type="EMBL" id="QJJK01000009">
    <property type="protein sequence ID" value="PXW55784.1"/>
    <property type="molecule type" value="Genomic_DNA"/>
</dbReference>
<dbReference type="PANTHER" id="PTHR22911">
    <property type="entry name" value="ACYL-MALONYL CONDENSING ENZYME-RELATED"/>
    <property type="match status" value="1"/>
</dbReference>
<comment type="caution">
    <text evidence="3">The sequence shown here is derived from an EMBL/GenBank/DDBJ whole genome shotgun (WGS) entry which is preliminary data.</text>
</comment>
<evidence type="ECO:0000313" key="3">
    <source>
        <dbReference type="EMBL" id="PXW55784.1"/>
    </source>
</evidence>
<feature type="domain" description="EamA" evidence="2">
    <location>
        <begin position="169"/>
        <end position="297"/>
    </location>
</feature>
<feature type="transmembrane region" description="Helical" evidence="1">
    <location>
        <begin position="280"/>
        <end position="298"/>
    </location>
</feature>
<dbReference type="SUPFAM" id="SSF103481">
    <property type="entry name" value="Multidrug resistance efflux transporter EmrE"/>
    <property type="match status" value="2"/>
</dbReference>
<dbReference type="InterPro" id="IPR000620">
    <property type="entry name" value="EamA_dom"/>
</dbReference>
<keyword evidence="1" id="KW-0472">Membrane</keyword>
<keyword evidence="1" id="KW-0812">Transmembrane</keyword>
<reference evidence="3 4" key="1">
    <citation type="submission" date="2018-05" db="EMBL/GenBank/DDBJ databases">
        <title>Genomic Encyclopedia of Type Strains, Phase IV (KMG-IV): sequencing the most valuable type-strain genomes for metagenomic binning, comparative biology and taxonomic classification.</title>
        <authorList>
            <person name="Goeker M."/>
        </authorList>
    </citation>
    <scope>NUCLEOTIDE SEQUENCE [LARGE SCALE GENOMIC DNA]</scope>
    <source>
        <strain evidence="3 4">DSM 6462</strain>
    </source>
</reference>
<feature type="domain" description="EamA" evidence="2">
    <location>
        <begin position="27"/>
        <end position="158"/>
    </location>
</feature>
<feature type="transmembrane region" description="Helical" evidence="1">
    <location>
        <begin position="120"/>
        <end position="137"/>
    </location>
</feature>
<feature type="transmembrane region" description="Helical" evidence="1">
    <location>
        <begin position="197"/>
        <end position="218"/>
    </location>
</feature>
<accession>A0A2V3U0F6</accession>
<dbReference type="Gene3D" id="1.10.3730.20">
    <property type="match status" value="1"/>
</dbReference>
<sequence>MSASDPTTLPSRRPLVEGPAAKGAVIAGIGLMLLGIFSYSLNDVMGKWLVATYTVPQVMLIRGFAALLLLMPFLWREGLSGIRGVQRPGLQILRGIAVIFDVACFYWAVGYLPLASVMTYYLAGPIYVTALSALLLGEHVGWRRWLAVAFGFSGVVIALDPTAGAFGLADFVAFCGSMGFAFLMITTRQLRGTSETLLVSAQVIAPLLVGAVLAPIGWVTPSAIDFGLLGLLGIVSMIASLCVNRALKLAPASVVVPYQYTFIIWAIVFGYVFFNDTPTPHMLVGAAIIIGAGLFIFLREQALAREPVNPDRG</sequence>
<name>A0A2V3U0F6_9HYPH</name>
<evidence type="ECO:0000259" key="2">
    <source>
        <dbReference type="Pfam" id="PF00892"/>
    </source>
</evidence>
<dbReference type="AlphaFoldDB" id="A0A2V3U0F6"/>
<gene>
    <name evidence="3" type="ORF">C7450_109194</name>
</gene>
<dbReference type="OrthoDB" id="9815809at2"/>
<keyword evidence="4" id="KW-1185">Reference proteome</keyword>
<feature type="transmembrane region" description="Helical" evidence="1">
    <location>
        <begin position="224"/>
        <end position="243"/>
    </location>
</feature>
<feature type="transmembrane region" description="Helical" evidence="1">
    <location>
        <begin position="165"/>
        <end position="185"/>
    </location>
</feature>
<organism evidence="3 4">
    <name type="scientific">Chelatococcus asaccharovorans</name>
    <dbReference type="NCBI Taxonomy" id="28210"/>
    <lineage>
        <taxon>Bacteria</taxon>
        <taxon>Pseudomonadati</taxon>
        <taxon>Pseudomonadota</taxon>
        <taxon>Alphaproteobacteria</taxon>
        <taxon>Hyphomicrobiales</taxon>
        <taxon>Chelatococcaceae</taxon>
        <taxon>Chelatococcus</taxon>
    </lineage>
</organism>
<dbReference type="InterPro" id="IPR037185">
    <property type="entry name" value="EmrE-like"/>
</dbReference>
<keyword evidence="1" id="KW-1133">Transmembrane helix</keyword>
<dbReference type="Proteomes" id="UP000248021">
    <property type="component" value="Unassembled WGS sequence"/>
</dbReference>
<dbReference type="GO" id="GO:0016020">
    <property type="term" value="C:membrane"/>
    <property type="evidence" value="ECO:0007669"/>
    <property type="project" value="InterPro"/>
</dbReference>
<feature type="transmembrane region" description="Helical" evidence="1">
    <location>
        <begin position="20"/>
        <end position="41"/>
    </location>
</feature>
<protein>
    <submittedName>
        <fullName evidence="3">EamA domain-containing membrane protein RarD</fullName>
    </submittedName>
</protein>
<dbReference type="Pfam" id="PF00892">
    <property type="entry name" value="EamA"/>
    <property type="match status" value="2"/>
</dbReference>
<feature type="transmembrane region" description="Helical" evidence="1">
    <location>
        <begin position="255"/>
        <end position="274"/>
    </location>
</feature>